<organism evidence="8 9">
    <name type="scientific">Thermoflavimicrobium daqui</name>
    <dbReference type="NCBI Taxonomy" id="2137476"/>
    <lineage>
        <taxon>Bacteria</taxon>
        <taxon>Bacillati</taxon>
        <taxon>Bacillota</taxon>
        <taxon>Bacilli</taxon>
        <taxon>Bacillales</taxon>
        <taxon>Thermoactinomycetaceae</taxon>
        <taxon>Thermoflavimicrobium</taxon>
    </lineage>
</organism>
<feature type="domain" description="Tryptophan synthase beta chain-like PALP" evidence="7">
    <location>
        <begin position="74"/>
        <end position="396"/>
    </location>
</feature>
<dbReference type="PANTHER" id="PTHR48078">
    <property type="entry name" value="THREONINE DEHYDRATASE, MITOCHONDRIAL-RELATED"/>
    <property type="match status" value="1"/>
</dbReference>
<evidence type="ECO:0000313" key="8">
    <source>
        <dbReference type="EMBL" id="RAL24256.1"/>
    </source>
</evidence>
<keyword evidence="9" id="KW-1185">Reference proteome</keyword>
<keyword evidence="2 6" id="KW-0663">Pyridoxal phosphate</keyword>
<dbReference type="InterPro" id="IPR050147">
    <property type="entry name" value="Ser/Thr_Dehydratase"/>
</dbReference>
<evidence type="ECO:0000256" key="4">
    <source>
        <dbReference type="ARBA" id="ARBA00050422"/>
    </source>
</evidence>
<dbReference type="Gene3D" id="3.40.50.1100">
    <property type="match status" value="2"/>
</dbReference>
<accession>A0A364K4I7</accession>
<dbReference type="AlphaFoldDB" id="A0A364K4I7"/>
<dbReference type="Proteomes" id="UP000251213">
    <property type="component" value="Unassembled WGS sequence"/>
</dbReference>
<evidence type="ECO:0000256" key="5">
    <source>
        <dbReference type="ARBA" id="ARBA00061269"/>
    </source>
</evidence>
<keyword evidence="3 6" id="KW-0456">Lyase</keyword>
<dbReference type="GO" id="GO:0036088">
    <property type="term" value="P:D-serine catabolic process"/>
    <property type="evidence" value="ECO:0007669"/>
    <property type="project" value="TreeGrafter"/>
</dbReference>
<dbReference type="Pfam" id="PF00291">
    <property type="entry name" value="PALP"/>
    <property type="match status" value="1"/>
</dbReference>
<comment type="cofactor">
    <cofactor evidence="1 6">
        <name>pyridoxal 5'-phosphate</name>
        <dbReference type="ChEBI" id="CHEBI:597326"/>
    </cofactor>
</comment>
<evidence type="ECO:0000259" key="7">
    <source>
        <dbReference type="Pfam" id="PF00291"/>
    </source>
</evidence>
<name>A0A364K4I7_9BACL</name>
<reference evidence="8 9" key="2">
    <citation type="submission" date="2018-06" db="EMBL/GenBank/DDBJ databases">
        <authorList>
            <person name="Zhirakovskaya E."/>
        </authorList>
    </citation>
    <scope>NUCLEOTIDE SEQUENCE [LARGE SCALE GENOMIC DNA]</scope>
    <source>
        <strain evidence="8 9">FBKL4.011</strain>
    </source>
</reference>
<evidence type="ECO:0000256" key="6">
    <source>
        <dbReference type="HAMAP-Rule" id="MF_01030"/>
    </source>
</evidence>
<dbReference type="EMBL" id="QJKK01000005">
    <property type="protein sequence ID" value="RAL24256.1"/>
    <property type="molecule type" value="Genomic_DNA"/>
</dbReference>
<dbReference type="GO" id="GO:0008721">
    <property type="term" value="F:D-serine ammonia-lyase activity"/>
    <property type="evidence" value="ECO:0007669"/>
    <property type="project" value="UniProtKB-EC"/>
</dbReference>
<dbReference type="CDD" id="cd06447">
    <property type="entry name" value="D-Ser-dehyd"/>
    <property type="match status" value="1"/>
</dbReference>
<evidence type="ECO:0000313" key="9">
    <source>
        <dbReference type="Proteomes" id="UP000251213"/>
    </source>
</evidence>
<dbReference type="GO" id="GO:0016836">
    <property type="term" value="F:hydro-lyase activity"/>
    <property type="evidence" value="ECO:0007669"/>
    <property type="project" value="UniProtKB-UniRule"/>
</dbReference>
<dbReference type="NCBIfam" id="NF002823">
    <property type="entry name" value="PRK02991.1"/>
    <property type="match status" value="1"/>
</dbReference>
<proteinExistence type="inferred from homology"/>
<dbReference type="InterPro" id="IPR001926">
    <property type="entry name" value="TrpB-like_PALP"/>
</dbReference>
<dbReference type="GO" id="GO:0030170">
    <property type="term" value="F:pyridoxal phosphate binding"/>
    <property type="evidence" value="ECO:0007669"/>
    <property type="project" value="InterPro"/>
</dbReference>
<evidence type="ECO:0000256" key="1">
    <source>
        <dbReference type="ARBA" id="ARBA00001933"/>
    </source>
</evidence>
<dbReference type="InterPro" id="IPR036052">
    <property type="entry name" value="TrpB-like_PALP_sf"/>
</dbReference>
<reference evidence="8 9" key="1">
    <citation type="submission" date="2018-06" db="EMBL/GenBank/DDBJ databases">
        <title>Thermoflavimicrobium daqus sp. nov., a thermophilic microbe isolated from Moutai-flavour Daqu.</title>
        <authorList>
            <person name="Wang X."/>
            <person name="Zhou H."/>
        </authorList>
    </citation>
    <scope>NUCLEOTIDE SEQUENCE [LARGE SCALE GENOMIC DNA]</scope>
    <source>
        <strain evidence="8 9">FBKL4.011</strain>
    </source>
</reference>
<dbReference type="OrthoDB" id="9780546at2"/>
<dbReference type="InterPro" id="IPR011780">
    <property type="entry name" value="D_Ser_am_lyase"/>
</dbReference>
<feature type="modified residue" description="N6-(pyridoxal phosphate)lysine" evidence="6">
    <location>
        <position position="117"/>
    </location>
</feature>
<comment type="catalytic activity">
    <reaction evidence="4 6">
        <text>D-serine = pyruvate + NH4(+)</text>
        <dbReference type="Rhea" id="RHEA:13977"/>
        <dbReference type="ChEBI" id="CHEBI:15361"/>
        <dbReference type="ChEBI" id="CHEBI:28938"/>
        <dbReference type="ChEBI" id="CHEBI:35247"/>
        <dbReference type="EC" id="4.3.1.18"/>
    </reaction>
</comment>
<comment type="similarity">
    <text evidence="5 6">Belongs to the serine/threonine dehydratase family. DsdA subfamily.</text>
</comment>
<dbReference type="SUPFAM" id="SSF53686">
    <property type="entry name" value="Tryptophan synthase beta subunit-like PLP-dependent enzymes"/>
    <property type="match status" value="1"/>
</dbReference>
<dbReference type="RefSeq" id="WP_113659247.1">
    <property type="nucleotide sequence ID" value="NZ_KZ845667.1"/>
</dbReference>
<protein>
    <recommendedName>
        <fullName evidence="6">Probable D-serine dehydratase</fullName>
        <ecNumber evidence="6">4.3.1.18</ecNumber>
    </recommendedName>
    <alternativeName>
        <fullName evidence="6">D-serine deaminase</fullName>
        <shortName evidence="6">DSD</shortName>
    </alternativeName>
</protein>
<dbReference type="EC" id="4.3.1.18" evidence="6"/>
<gene>
    <name evidence="6" type="primary">dsdA</name>
    <name evidence="8" type="ORF">DL897_11290</name>
</gene>
<comment type="caution">
    <text evidence="8">The sequence shown here is derived from an EMBL/GenBank/DDBJ whole genome shotgun (WGS) entry which is preliminary data.</text>
</comment>
<evidence type="ECO:0000256" key="3">
    <source>
        <dbReference type="ARBA" id="ARBA00023239"/>
    </source>
</evidence>
<dbReference type="GO" id="GO:0009097">
    <property type="term" value="P:isoleucine biosynthetic process"/>
    <property type="evidence" value="ECO:0007669"/>
    <property type="project" value="TreeGrafter"/>
</dbReference>
<sequence length="451" mass="50646">MIQGKTVEEWITDFPLLSSLIETEEVFWMNSKFGQFRTDQLPVGEQEITDASERWKRFAPYLMKAFPETKEMNGIIESPLVPIPRMKKYLEQTYKQNIPGSFLLKCDSHLPIAGSIKARGGIYEVLKYAEDLAITHGLITTQHDYEVLDSQEFRNFFNQYSIAVGSTGNLGLSIGMVSAKIGFQVTIHMSADAKEWKKELLRSKGVHVIEYTSDYSKAVEEGRKQALADPNCYFIDDENSLDLFLGYAVAAARLKKQLEELRVKVDQNHPLFVYLPCGVGGAPGGIAFGLKQIYQDHVHCFFAEPTHSPCMLLGLLTGLHDQIAVQDFGIDNRTEADGLAVGRPSRFVGKVMEGLLSGIYTIEDDRLFVLLSALIEHEQISLEPSALAGMVGAIQLATTETGQEYLTKHQLKDKWERATHVVWATGGKLVPRNIMNEYYEKGLWLAKNDLK</sequence>
<dbReference type="HAMAP" id="MF_01030">
    <property type="entry name" value="D_Ser_dehydrat"/>
    <property type="match status" value="1"/>
</dbReference>
<dbReference type="FunFam" id="3.40.50.1100:FF:000018">
    <property type="entry name" value="D-serine dehydratase"/>
    <property type="match status" value="1"/>
</dbReference>
<dbReference type="PANTHER" id="PTHR48078:SF9">
    <property type="entry name" value="D-SERINE DEHYDRATASE"/>
    <property type="match status" value="1"/>
</dbReference>
<evidence type="ECO:0000256" key="2">
    <source>
        <dbReference type="ARBA" id="ARBA00022898"/>
    </source>
</evidence>
<dbReference type="NCBIfam" id="TIGR02035">
    <property type="entry name" value="D_Ser_am_lyase"/>
    <property type="match status" value="1"/>
</dbReference>